<gene>
    <name evidence="2" type="ORF">OUZ56_003170</name>
</gene>
<comment type="caution">
    <text evidence="2">The sequence shown here is derived from an EMBL/GenBank/DDBJ whole genome shotgun (WGS) entry which is preliminary data.</text>
</comment>
<sequence length="143" mass="15601">MDGRSRTFVRGGENSAFVALPYWPILIPAVGPSFKSMRPDQKVVHPNRLALSHSRAGAGGGGVGHPKRQIVFIRPVVVHPYDRSSGARVHPRCLYVGRHRKPQISKVKRTFIALRLQNRMAKGQGARDPGRAIPVTEGGSHSG</sequence>
<accession>A0ABR0A7Y5</accession>
<keyword evidence="3" id="KW-1185">Reference proteome</keyword>
<organism evidence="2 3">
    <name type="scientific">Daphnia magna</name>
    <dbReference type="NCBI Taxonomy" id="35525"/>
    <lineage>
        <taxon>Eukaryota</taxon>
        <taxon>Metazoa</taxon>
        <taxon>Ecdysozoa</taxon>
        <taxon>Arthropoda</taxon>
        <taxon>Crustacea</taxon>
        <taxon>Branchiopoda</taxon>
        <taxon>Diplostraca</taxon>
        <taxon>Cladocera</taxon>
        <taxon>Anomopoda</taxon>
        <taxon>Daphniidae</taxon>
        <taxon>Daphnia</taxon>
    </lineage>
</organism>
<dbReference type="EMBL" id="JAOYFB010000036">
    <property type="protein sequence ID" value="KAK4021251.1"/>
    <property type="molecule type" value="Genomic_DNA"/>
</dbReference>
<name>A0ABR0A7Y5_9CRUS</name>
<protein>
    <submittedName>
        <fullName evidence="2">Uncharacterized protein</fullName>
    </submittedName>
</protein>
<evidence type="ECO:0000256" key="1">
    <source>
        <dbReference type="SAM" id="MobiDB-lite"/>
    </source>
</evidence>
<evidence type="ECO:0000313" key="2">
    <source>
        <dbReference type="EMBL" id="KAK4021251.1"/>
    </source>
</evidence>
<feature type="region of interest" description="Disordered" evidence="1">
    <location>
        <begin position="122"/>
        <end position="143"/>
    </location>
</feature>
<reference evidence="2 3" key="1">
    <citation type="journal article" date="2023" name="Nucleic Acids Res.">
        <title>The hologenome of Daphnia magna reveals possible DNA methylation and microbiome-mediated evolution of the host genome.</title>
        <authorList>
            <person name="Chaturvedi A."/>
            <person name="Li X."/>
            <person name="Dhandapani V."/>
            <person name="Marshall H."/>
            <person name="Kissane S."/>
            <person name="Cuenca-Cambronero M."/>
            <person name="Asole G."/>
            <person name="Calvet F."/>
            <person name="Ruiz-Romero M."/>
            <person name="Marangio P."/>
            <person name="Guigo R."/>
            <person name="Rago D."/>
            <person name="Mirbahai L."/>
            <person name="Eastwood N."/>
            <person name="Colbourne J.K."/>
            <person name="Zhou J."/>
            <person name="Mallon E."/>
            <person name="Orsini L."/>
        </authorList>
    </citation>
    <scope>NUCLEOTIDE SEQUENCE [LARGE SCALE GENOMIC DNA]</scope>
    <source>
        <strain evidence="2">LRV0_1</strain>
    </source>
</reference>
<evidence type="ECO:0000313" key="3">
    <source>
        <dbReference type="Proteomes" id="UP001234178"/>
    </source>
</evidence>
<dbReference type="Proteomes" id="UP001234178">
    <property type="component" value="Unassembled WGS sequence"/>
</dbReference>
<proteinExistence type="predicted"/>